<comment type="caution">
    <text evidence="2">The sequence shown here is derived from an EMBL/GenBank/DDBJ whole genome shotgun (WGS) entry which is preliminary data.</text>
</comment>
<dbReference type="Proteomes" id="UP001265315">
    <property type="component" value="Unassembled WGS sequence"/>
</dbReference>
<reference evidence="2" key="1">
    <citation type="submission" date="2023-07" db="EMBL/GenBank/DDBJ databases">
        <title>Sorghum-associated microbial communities from plants grown in Nebraska, USA.</title>
        <authorList>
            <person name="Schachtman D."/>
        </authorList>
    </citation>
    <scope>NUCLEOTIDE SEQUENCE</scope>
    <source>
        <strain evidence="2">1457</strain>
    </source>
</reference>
<feature type="transmembrane region" description="Helical" evidence="1">
    <location>
        <begin position="7"/>
        <end position="27"/>
    </location>
</feature>
<accession>A0AAW8LS71</accession>
<keyword evidence="1" id="KW-0472">Membrane</keyword>
<sequence>MRDGLNGFLEISMIGFVVASCLFMVNLPI</sequence>
<dbReference type="PROSITE" id="PS51257">
    <property type="entry name" value="PROKAR_LIPOPROTEIN"/>
    <property type="match status" value="1"/>
</dbReference>
<keyword evidence="1" id="KW-0812">Transmembrane</keyword>
<evidence type="ECO:0000313" key="2">
    <source>
        <dbReference type="EMBL" id="MDR6701025.1"/>
    </source>
</evidence>
<gene>
    <name evidence="2" type="ORF">J2W61_000853</name>
</gene>
<evidence type="ECO:0000313" key="3">
    <source>
        <dbReference type="Proteomes" id="UP001265315"/>
    </source>
</evidence>
<dbReference type="AlphaFoldDB" id="A0AAW8LS71"/>
<proteinExistence type="predicted"/>
<organism evidence="2 3">
    <name type="scientific">Agrobacterium tumefaciens</name>
    <dbReference type="NCBI Taxonomy" id="358"/>
    <lineage>
        <taxon>Bacteria</taxon>
        <taxon>Pseudomonadati</taxon>
        <taxon>Pseudomonadota</taxon>
        <taxon>Alphaproteobacteria</taxon>
        <taxon>Hyphomicrobiales</taxon>
        <taxon>Rhizobiaceae</taxon>
        <taxon>Rhizobium/Agrobacterium group</taxon>
        <taxon>Agrobacterium</taxon>
        <taxon>Agrobacterium tumefaciens complex</taxon>
    </lineage>
</organism>
<dbReference type="EMBL" id="JAVDSW010000001">
    <property type="protein sequence ID" value="MDR6701025.1"/>
    <property type="molecule type" value="Genomic_DNA"/>
</dbReference>
<evidence type="ECO:0000256" key="1">
    <source>
        <dbReference type="SAM" id="Phobius"/>
    </source>
</evidence>
<name>A0AAW8LS71_AGRTU</name>
<protein>
    <submittedName>
        <fullName evidence="2">Uncharacterized protein</fullName>
    </submittedName>
</protein>
<keyword evidence="1" id="KW-1133">Transmembrane helix</keyword>